<dbReference type="CDD" id="cd11386">
    <property type="entry name" value="MCP_signal"/>
    <property type="match status" value="1"/>
</dbReference>
<keyword evidence="5" id="KW-0812">Transmembrane</keyword>
<dbReference type="Proteomes" id="UP000239576">
    <property type="component" value="Unassembled WGS sequence"/>
</dbReference>
<dbReference type="SMART" id="SM00065">
    <property type="entry name" value="GAF"/>
    <property type="match status" value="2"/>
</dbReference>
<dbReference type="InterPro" id="IPR016132">
    <property type="entry name" value="Phyto_chromo_attachment"/>
</dbReference>
<dbReference type="Gene3D" id="3.30.450.40">
    <property type="match status" value="2"/>
</dbReference>
<dbReference type="Pfam" id="PF00015">
    <property type="entry name" value="MCPsignal"/>
    <property type="match status" value="1"/>
</dbReference>
<keyword evidence="10" id="KW-1185">Reference proteome</keyword>
<dbReference type="CDD" id="cd06225">
    <property type="entry name" value="HAMP"/>
    <property type="match status" value="1"/>
</dbReference>
<feature type="region of interest" description="Disordered" evidence="4">
    <location>
        <begin position="596"/>
        <end position="625"/>
    </location>
</feature>
<dbReference type="GO" id="GO:0004888">
    <property type="term" value="F:transmembrane signaling receptor activity"/>
    <property type="evidence" value="ECO:0007669"/>
    <property type="project" value="InterPro"/>
</dbReference>
<evidence type="ECO:0000259" key="7">
    <source>
        <dbReference type="PROSITE" id="PS50111"/>
    </source>
</evidence>
<reference evidence="9 10" key="2">
    <citation type="submission" date="2018-03" db="EMBL/GenBank/DDBJ databases">
        <title>The ancient ancestry and fast evolution of plastids.</title>
        <authorList>
            <person name="Moore K.R."/>
            <person name="Magnabosco C."/>
            <person name="Momper L."/>
            <person name="Gold D.A."/>
            <person name="Bosak T."/>
            <person name="Fournier G.P."/>
        </authorList>
    </citation>
    <scope>NUCLEOTIDE SEQUENCE [LARGE SCALE GENOMIC DNA]</scope>
    <source>
        <strain evidence="9 10">ULC18</strain>
    </source>
</reference>
<dbReference type="SMART" id="SM00304">
    <property type="entry name" value="HAMP"/>
    <property type="match status" value="2"/>
</dbReference>
<dbReference type="SMART" id="SM00283">
    <property type="entry name" value="MA"/>
    <property type="match status" value="1"/>
</dbReference>
<evidence type="ECO:0000313" key="10">
    <source>
        <dbReference type="Proteomes" id="UP000239576"/>
    </source>
</evidence>
<dbReference type="GO" id="GO:0007165">
    <property type="term" value="P:signal transduction"/>
    <property type="evidence" value="ECO:0007669"/>
    <property type="project" value="UniProtKB-KW"/>
</dbReference>
<dbReference type="GO" id="GO:0006935">
    <property type="term" value="P:chemotaxis"/>
    <property type="evidence" value="ECO:0007669"/>
    <property type="project" value="InterPro"/>
</dbReference>
<dbReference type="SUPFAM" id="SSF55781">
    <property type="entry name" value="GAF domain-like"/>
    <property type="match status" value="2"/>
</dbReference>
<accession>A0A2T1EGL0</accession>
<dbReference type="InterPro" id="IPR003660">
    <property type="entry name" value="HAMP_dom"/>
</dbReference>
<protein>
    <submittedName>
        <fullName evidence="9">Methyl-accepting chemotaxis protein</fullName>
    </submittedName>
</protein>
<feature type="compositionally biased region" description="Basic and acidic residues" evidence="4">
    <location>
        <begin position="614"/>
        <end position="625"/>
    </location>
</feature>
<evidence type="ECO:0000259" key="8">
    <source>
        <dbReference type="PROSITE" id="PS50885"/>
    </source>
</evidence>
<name>A0A2T1EGL0_9CYAN</name>
<dbReference type="PROSITE" id="PS50885">
    <property type="entry name" value="HAMP"/>
    <property type="match status" value="2"/>
</dbReference>
<feature type="domain" description="HAMP" evidence="8">
    <location>
        <begin position="628"/>
        <end position="679"/>
    </location>
</feature>
<feature type="transmembrane region" description="Helical" evidence="5">
    <location>
        <begin position="104"/>
        <end position="127"/>
    </location>
</feature>
<dbReference type="SUPFAM" id="SSF58104">
    <property type="entry name" value="Methyl-accepting chemotaxis protein (MCP) signaling domain"/>
    <property type="match status" value="1"/>
</dbReference>
<keyword evidence="5" id="KW-0472">Membrane</keyword>
<evidence type="ECO:0000256" key="1">
    <source>
        <dbReference type="ARBA" id="ARBA00023224"/>
    </source>
</evidence>
<dbReference type="OrthoDB" id="419276at2"/>
<dbReference type="PANTHER" id="PTHR32089:SF114">
    <property type="entry name" value="METHYL-ACCEPTING CHEMOTAXIS PROTEIN MCPB"/>
    <property type="match status" value="1"/>
</dbReference>
<keyword evidence="5" id="KW-1133">Transmembrane helix</keyword>
<evidence type="ECO:0000313" key="9">
    <source>
        <dbReference type="EMBL" id="PSB31831.1"/>
    </source>
</evidence>
<dbReference type="PROSITE" id="PS50111">
    <property type="entry name" value="CHEMOTAXIS_TRANSDUC_2"/>
    <property type="match status" value="1"/>
</dbReference>
<sequence>MSALTAQCAVKRQYSLCYGMVFDCKRAGTHATTIYVIRGVAPMTNQLTNQMQPMLTGNEDDQADVPEQPQLHQLNADLIESMSQRQQSSLLQWFSNQSVRRKYVLGWLTSGVLSVAGIAVASTWFAATVNQLQPIDRAAMGQSLTEKQNRSAALQQLVSQQQLLTIALVLAANTGVMILLYRAIAKPVKQLQQDTQMFSLGAREVRAEVNATDEVGKIAQMFNLLADDAVATESLLSNQAHQREMEAKQARLISRVAGSRARTEQELIKVLDQALQDAKALLDVDRVVIYRFYHDWSGYISTEAVSPGLPIAFGDKIEDACISSDLIEAYRQGRVVATDDVLNAGFHPDHMKLMHKLRIRANLVTPILKDGQLYGLLIAHHCEAPHSWKPSEINFLKELAVQIGLPLDRVLFLSQKNTEIERVQQLYQISSGIRNLLSDQEIYNTTVRSVRETLKTDRAVVYLFDKDWKGMIVAESVEHSYPTALGTAIADPCFAEKYVEKYLEGRVQALEDIHKAGLTECHLAQLEPFKVKANMVAPILAGSTLHGLLVTHQCSHTRFWEPSEITFFREVAAQLGLALDRVGVLHELEHARQQAEQLAEEQRRSRQQAELSAEEQRQQAEEQRHQKEALQQQLLTLLDQVEGAASGNLTVRADVTASEIGTVADFFNAIVESLRQIVVRVKQSATQVNMALGENETTVQQLAVEAFKQSADITQTLSSVDQMTASIQAVAESAHQAALVTRTASTTAEASQMAIDVTVHSIFELRETMSETAHKMKRLGESSQAISKVISLINQIALKTNMLALNAGIEAARAGENGLGFAVVAEEVGELAAQSTSATQEIEQLVEDIQLETRQVIEAMEQSTVQMVEGTRLVEDAKQNLGQLRQLSQETDHLVQSISEATISQTQISQAVMQLMQDLAQVSQRTANSSQQITDSLQETVGIAQALQLSVSTFKVEMPDEEVVMQ</sequence>
<evidence type="ECO:0000256" key="3">
    <source>
        <dbReference type="PROSITE-ProRule" id="PRU00284"/>
    </source>
</evidence>
<proteinExistence type="inferred from homology"/>
<dbReference type="GO" id="GO:0016020">
    <property type="term" value="C:membrane"/>
    <property type="evidence" value="ECO:0007669"/>
    <property type="project" value="InterPro"/>
</dbReference>
<dbReference type="Pfam" id="PF00672">
    <property type="entry name" value="HAMP"/>
    <property type="match status" value="1"/>
</dbReference>
<feature type="domain" description="Phytochrome chromophore attachment site" evidence="6">
    <location>
        <begin position="266"/>
        <end position="402"/>
    </location>
</feature>
<gene>
    <name evidence="9" type="ORF">C7B82_06300</name>
</gene>
<dbReference type="InterPro" id="IPR004089">
    <property type="entry name" value="MCPsignal_dom"/>
</dbReference>
<organism evidence="9 10">
    <name type="scientific">Stenomitos frigidus ULC18</name>
    <dbReference type="NCBI Taxonomy" id="2107698"/>
    <lineage>
        <taxon>Bacteria</taxon>
        <taxon>Bacillati</taxon>
        <taxon>Cyanobacteriota</taxon>
        <taxon>Cyanophyceae</taxon>
        <taxon>Leptolyngbyales</taxon>
        <taxon>Leptolyngbyaceae</taxon>
        <taxon>Stenomitos</taxon>
    </lineage>
</organism>
<dbReference type="InterPro" id="IPR004090">
    <property type="entry name" value="Chemotax_Me-accpt_rcpt"/>
</dbReference>
<dbReference type="PANTHER" id="PTHR32089">
    <property type="entry name" value="METHYL-ACCEPTING CHEMOTAXIS PROTEIN MCPB"/>
    <property type="match status" value="1"/>
</dbReference>
<dbReference type="Pfam" id="PF01590">
    <property type="entry name" value="GAF"/>
    <property type="match status" value="2"/>
</dbReference>
<dbReference type="PROSITE" id="PS50046">
    <property type="entry name" value="PHYTOCHROME_2"/>
    <property type="match status" value="2"/>
</dbReference>
<feature type="domain" description="Methyl-accepting transducer" evidence="7">
    <location>
        <begin position="684"/>
        <end position="920"/>
    </location>
</feature>
<evidence type="ECO:0000259" key="6">
    <source>
        <dbReference type="PROSITE" id="PS50046"/>
    </source>
</evidence>
<reference evidence="10" key="1">
    <citation type="submission" date="2018-02" db="EMBL/GenBank/DDBJ databases">
        <authorList>
            <person name="Moore K."/>
            <person name="Momper L."/>
        </authorList>
    </citation>
    <scope>NUCLEOTIDE SEQUENCE [LARGE SCALE GENOMIC DNA]</scope>
    <source>
        <strain evidence="10">ULC18</strain>
    </source>
</reference>
<dbReference type="PRINTS" id="PR00260">
    <property type="entry name" value="CHEMTRNSDUCR"/>
</dbReference>
<evidence type="ECO:0000256" key="4">
    <source>
        <dbReference type="SAM" id="MobiDB-lite"/>
    </source>
</evidence>
<dbReference type="AlphaFoldDB" id="A0A2T1EGL0"/>
<feature type="domain" description="Phytochrome chromophore attachment site" evidence="6">
    <location>
        <begin position="438"/>
        <end position="574"/>
    </location>
</feature>
<evidence type="ECO:0000256" key="5">
    <source>
        <dbReference type="SAM" id="Phobius"/>
    </source>
</evidence>
<keyword evidence="1 3" id="KW-0807">Transducer</keyword>
<dbReference type="InterPro" id="IPR003018">
    <property type="entry name" value="GAF"/>
</dbReference>
<dbReference type="Gene3D" id="6.10.340.10">
    <property type="match status" value="1"/>
</dbReference>
<dbReference type="Gene3D" id="1.10.287.950">
    <property type="entry name" value="Methyl-accepting chemotaxis protein"/>
    <property type="match status" value="1"/>
</dbReference>
<dbReference type="EMBL" id="PVWK01000031">
    <property type="protein sequence ID" value="PSB31831.1"/>
    <property type="molecule type" value="Genomic_DNA"/>
</dbReference>
<dbReference type="InterPro" id="IPR029016">
    <property type="entry name" value="GAF-like_dom_sf"/>
</dbReference>
<comment type="caution">
    <text evidence="9">The sequence shown here is derived from an EMBL/GenBank/DDBJ whole genome shotgun (WGS) entry which is preliminary data.</text>
</comment>
<feature type="domain" description="HAMP" evidence="8">
    <location>
        <begin position="182"/>
        <end position="234"/>
    </location>
</feature>
<comment type="similarity">
    <text evidence="2">Belongs to the methyl-accepting chemotaxis (MCP) protein family.</text>
</comment>
<evidence type="ECO:0000256" key="2">
    <source>
        <dbReference type="ARBA" id="ARBA00029447"/>
    </source>
</evidence>